<sequence length="1033" mass="116286">MAVDIINQFTRICTLSTFLYKQHQTCDAKKFPSTIRTLALFKYILPDEINFDYEETPFDPVYGSEPKKVLCFYFPDKKAGKRTIDDMKLMINERVQRFKTKLHKLLNKGSTIQDLLRECEVCIPLRDETEMRTKIESRAINGALSTKGVVVKDENASSAPVAGKDDMYATYESLKDGLSEIVSEYTEPAKPAAYGSCPSELKEYVDIPNSHEDSKEIKLYTHQSKALNYLLENPNGHLIVSTSTASGKSLIFKTIVKYELDHNPNSCAMFIYPTKALAQDQLRSFGFSDAYTFDGDVPFSDRENIRRNARILFLNPDIIHATLLPNWREWMRVLENLKYVVIDEVHVYSGIFGANVAMVLRRLRRICYQLGADVRFIGCSATVKNPQSIMTTLLGVSEDEVECIDEDGSPTGLKRYIFCTPEEMAKGEINSGRYHPIREAAPLLVQMVHRKMQVIAFCRYRRECELLLKAVYEIDPSLGPNNSQEEGGPKVMGYRGGYSAEDRRAIEKRMFNGEICGIVATSALELGIDIGALDAAIIVGFPYSIASFRQQVGRVGRRTNESIVVYVADGSVLDQVHAKNIDNVLHGALETVPICLHDSIVRSHIQMAAYEQPLDTDDLKFFPKTDLDVARLVQLDDGLYGFPTKPEINIRKTEEEDVTLVINERNKVIESIERERVGFTLYEGAIFVHQGVPYLVTNLEENLLYAKVQRTKVSWVTRQRDFTDVDPISFSKSKAIIDHNNEPNLDQSSSPLDTESQIKPEVTPIVSSGVPELVPGASQKVHEGMSGVTTEIPKLDQEECNEDKNDQKNPIYEPSVNIGKVKVTTVVFGYFKFNKLNQIIDRCEVKIPPIIRIRKSIWINIPLHILSMLKTCNYHTPAAIHAAEHVLISAMPLNVSMSPGDVCTECKAPEKEFSKTQTSRQRVARLIFYDKYGGYEGSGILQTVYENIKEVMRNACNIVDNCPCELGCSNCIAFPQCTEHNAVLSKRGAQLILRMLLLKPNFLEELPEGSEPNLDEKGKDLVNVISVEASTHI</sequence>
<dbReference type="SMART" id="SM00490">
    <property type="entry name" value="HELICc"/>
    <property type="match status" value="1"/>
</dbReference>
<keyword evidence="5" id="KW-0378">Hydrolase</keyword>
<gene>
    <name evidence="5" type="ORF">DASB73_010120</name>
</gene>
<dbReference type="EMBL" id="BTGC01000003">
    <property type="protein sequence ID" value="GMM50054.1"/>
    <property type="molecule type" value="Genomic_DNA"/>
</dbReference>
<dbReference type="PROSITE" id="PS51194">
    <property type="entry name" value="HELICASE_CTER"/>
    <property type="match status" value="1"/>
</dbReference>
<dbReference type="InterPro" id="IPR001650">
    <property type="entry name" value="Helicase_C-like"/>
</dbReference>
<dbReference type="GO" id="GO:0005524">
    <property type="term" value="F:ATP binding"/>
    <property type="evidence" value="ECO:0007669"/>
    <property type="project" value="UniProtKB-KW"/>
</dbReference>
<dbReference type="GO" id="GO:0006289">
    <property type="term" value="P:nucleotide-excision repair"/>
    <property type="evidence" value="ECO:0007669"/>
    <property type="project" value="TreeGrafter"/>
</dbReference>
<protein>
    <submittedName>
        <fullName evidence="5">ATP-dependent 3'-5' DNA helicase</fullName>
    </submittedName>
</protein>
<dbReference type="CDD" id="cd17923">
    <property type="entry name" value="DEXHc_Hrq1-like"/>
    <property type="match status" value="1"/>
</dbReference>
<dbReference type="InterPro" id="IPR011545">
    <property type="entry name" value="DEAD/DEAH_box_helicase_dom"/>
</dbReference>
<comment type="caution">
    <text evidence="5">The sequence shown here is derived from an EMBL/GenBank/DDBJ whole genome shotgun (WGS) entry which is preliminary data.</text>
</comment>
<evidence type="ECO:0000313" key="6">
    <source>
        <dbReference type="Proteomes" id="UP001362899"/>
    </source>
</evidence>
<keyword evidence="1" id="KW-0547">Nucleotide-binding</keyword>
<dbReference type="CDD" id="cd18797">
    <property type="entry name" value="SF2_C_Hrq"/>
    <property type="match status" value="1"/>
</dbReference>
<dbReference type="InterPro" id="IPR027417">
    <property type="entry name" value="P-loop_NTPase"/>
</dbReference>
<evidence type="ECO:0000256" key="2">
    <source>
        <dbReference type="ARBA" id="ARBA00022840"/>
    </source>
</evidence>
<evidence type="ECO:0000259" key="4">
    <source>
        <dbReference type="PROSITE" id="PS51194"/>
    </source>
</evidence>
<name>A0AAV5REY0_STABA</name>
<evidence type="ECO:0000256" key="1">
    <source>
        <dbReference type="ARBA" id="ARBA00022741"/>
    </source>
</evidence>
<dbReference type="GO" id="GO:0043138">
    <property type="term" value="F:3'-5' DNA helicase activity"/>
    <property type="evidence" value="ECO:0007669"/>
    <property type="project" value="TreeGrafter"/>
</dbReference>
<accession>A0AAV5REY0</accession>
<dbReference type="Proteomes" id="UP001362899">
    <property type="component" value="Unassembled WGS sequence"/>
</dbReference>
<dbReference type="Pfam" id="PF09369">
    <property type="entry name" value="MZB"/>
    <property type="match status" value="1"/>
</dbReference>
<dbReference type="PROSITE" id="PS51192">
    <property type="entry name" value="HELICASE_ATP_BIND_1"/>
    <property type="match status" value="1"/>
</dbReference>
<dbReference type="SMART" id="SM00487">
    <property type="entry name" value="DEXDc"/>
    <property type="match status" value="1"/>
</dbReference>
<dbReference type="AlphaFoldDB" id="A0AAV5REY0"/>
<keyword evidence="5" id="KW-0347">Helicase</keyword>
<proteinExistence type="predicted"/>
<dbReference type="Pfam" id="PF00271">
    <property type="entry name" value="Helicase_C"/>
    <property type="match status" value="1"/>
</dbReference>
<dbReference type="SUPFAM" id="SSF52540">
    <property type="entry name" value="P-loop containing nucleoside triphosphate hydrolases"/>
    <property type="match status" value="1"/>
</dbReference>
<keyword evidence="2" id="KW-0067">ATP-binding</keyword>
<dbReference type="InterPro" id="IPR014001">
    <property type="entry name" value="Helicase_ATP-bd"/>
</dbReference>
<evidence type="ECO:0000313" key="5">
    <source>
        <dbReference type="EMBL" id="GMM50054.1"/>
    </source>
</evidence>
<dbReference type="PANTHER" id="PTHR47957">
    <property type="entry name" value="ATP-DEPENDENT HELICASE HRQ1"/>
    <property type="match status" value="1"/>
</dbReference>
<dbReference type="GO" id="GO:0003676">
    <property type="term" value="F:nucleic acid binding"/>
    <property type="evidence" value="ECO:0007669"/>
    <property type="project" value="InterPro"/>
</dbReference>
<feature type="domain" description="Helicase ATP-binding" evidence="3">
    <location>
        <begin position="229"/>
        <end position="401"/>
    </location>
</feature>
<organism evidence="5 6">
    <name type="scientific">Starmerella bacillaris</name>
    <name type="common">Yeast</name>
    <name type="synonym">Candida zemplinina</name>
    <dbReference type="NCBI Taxonomy" id="1247836"/>
    <lineage>
        <taxon>Eukaryota</taxon>
        <taxon>Fungi</taxon>
        <taxon>Dikarya</taxon>
        <taxon>Ascomycota</taxon>
        <taxon>Saccharomycotina</taxon>
        <taxon>Dipodascomycetes</taxon>
        <taxon>Dipodascales</taxon>
        <taxon>Trichomonascaceae</taxon>
        <taxon>Starmerella</taxon>
    </lineage>
</organism>
<dbReference type="GO" id="GO:0005634">
    <property type="term" value="C:nucleus"/>
    <property type="evidence" value="ECO:0007669"/>
    <property type="project" value="TreeGrafter"/>
</dbReference>
<dbReference type="PANTHER" id="PTHR47957:SF3">
    <property type="entry name" value="ATP-DEPENDENT HELICASE HRQ1"/>
    <property type="match status" value="1"/>
</dbReference>
<dbReference type="Gene3D" id="3.40.50.300">
    <property type="entry name" value="P-loop containing nucleotide triphosphate hydrolases"/>
    <property type="match status" value="2"/>
</dbReference>
<keyword evidence="6" id="KW-1185">Reference proteome</keyword>
<dbReference type="GO" id="GO:0036297">
    <property type="term" value="P:interstrand cross-link repair"/>
    <property type="evidence" value="ECO:0007669"/>
    <property type="project" value="TreeGrafter"/>
</dbReference>
<reference evidence="5 6" key="1">
    <citation type="journal article" date="2023" name="Elife">
        <title>Identification of key yeast species and microbe-microbe interactions impacting larval growth of Drosophila in the wild.</title>
        <authorList>
            <person name="Mure A."/>
            <person name="Sugiura Y."/>
            <person name="Maeda R."/>
            <person name="Honda K."/>
            <person name="Sakurai N."/>
            <person name="Takahashi Y."/>
            <person name="Watada M."/>
            <person name="Katoh T."/>
            <person name="Gotoh A."/>
            <person name="Gotoh Y."/>
            <person name="Taniguchi I."/>
            <person name="Nakamura K."/>
            <person name="Hayashi T."/>
            <person name="Katayama T."/>
            <person name="Uemura T."/>
            <person name="Hattori Y."/>
        </authorList>
    </citation>
    <scope>NUCLEOTIDE SEQUENCE [LARGE SCALE GENOMIC DNA]</scope>
    <source>
        <strain evidence="5 6">SB-73</strain>
    </source>
</reference>
<dbReference type="Pfam" id="PF00270">
    <property type="entry name" value="DEAD"/>
    <property type="match status" value="1"/>
</dbReference>
<dbReference type="InterPro" id="IPR018973">
    <property type="entry name" value="MZB"/>
</dbReference>
<evidence type="ECO:0000259" key="3">
    <source>
        <dbReference type="PROSITE" id="PS51192"/>
    </source>
</evidence>
<feature type="domain" description="Helicase C-terminal" evidence="4">
    <location>
        <begin position="412"/>
        <end position="600"/>
    </location>
</feature>